<feature type="transmembrane region" description="Helical" evidence="2">
    <location>
        <begin position="7"/>
        <end position="29"/>
    </location>
</feature>
<evidence type="ECO:0000313" key="5">
    <source>
        <dbReference type="Proteomes" id="UP000198956"/>
    </source>
</evidence>
<keyword evidence="2" id="KW-0472">Membrane</keyword>
<dbReference type="OrthoDB" id="9813426at2"/>
<organism evidence="4 5">
    <name type="scientific">Aneurinibacillus thermoaerophilus</name>
    <dbReference type="NCBI Taxonomy" id="143495"/>
    <lineage>
        <taxon>Bacteria</taxon>
        <taxon>Bacillati</taxon>
        <taxon>Bacillota</taxon>
        <taxon>Bacilli</taxon>
        <taxon>Bacillales</taxon>
        <taxon>Paenibacillaceae</taxon>
        <taxon>Aneurinibacillus group</taxon>
        <taxon>Aneurinibacillus</taxon>
    </lineage>
</organism>
<dbReference type="AlphaFoldDB" id="A0A1G7ZBL5"/>
<feature type="transmembrane region" description="Helical" evidence="2">
    <location>
        <begin position="174"/>
        <end position="192"/>
    </location>
</feature>
<evidence type="ECO:0000256" key="1">
    <source>
        <dbReference type="ARBA" id="ARBA00010792"/>
    </source>
</evidence>
<evidence type="ECO:0000259" key="3">
    <source>
        <dbReference type="Pfam" id="PF09335"/>
    </source>
</evidence>
<dbReference type="EMBL" id="FNDE01000010">
    <property type="protein sequence ID" value="SDH06141.1"/>
    <property type="molecule type" value="Genomic_DNA"/>
</dbReference>
<sequence>MKEYASVFLLSLTSLGYVGIMLGLMVEFIPSEIVLAYGGYLVSQGKISFFEAVIAGIIGGTIAQWFLYWIGRFGGRPFLKKYGKYLFIHEKHINVAESWFTKYGPGVIFSARFIPIVRHAISIPAGISKMSFKKFTLYTILAIIPWSMLFIYLGNKLGDNWGRINETANPYVQLVIVIVILATVLYFLFTVFKKKRTKFE</sequence>
<reference evidence="4 5" key="1">
    <citation type="submission" date="2016-10" db="EMBL/GenBank/DDBJ databases">
        <authorList>
            <person name="de Groot N.N."/>
        </authorList>
    </citation>
    <scope>NUCLEOTIDE SEQUENCE [LARGE SCALE GENOMIC DNA]</scope>
    <source>
        <strain evidence="4 5">L 420-91</strain>
    </source>
</reference>
<dbReference type="PANTHER" id="PTHR42709:SF8">
    <property type="entry name" value="UNDECAPRENYL PHOSPHATE TRANSPORTER A"/>
    <property type="match status" value="1"/>
</dbReference>
<dbReference type="PANTHER" id="PTHR42709">
    <property type="entry name" value="ALKALINE PHOSPHATASE LIKE PROTEIN"/>
    <property type="match status" value="1"/>
</dbReference>
<keyword evidence="2" id="KW-0812">Transmembrane</keyword>
<protein>
    <submittedName>
        <fullName evidence="4">Membrane protein DedA, SNARE-associated domain</fullName>
    </submittedName>
</protein>
<evidence type="ECO:0000256" key="2">
    <source>
        <dbReference type="SAM" id="Phobius"/>
    </source>
</evidence>
<gene>
    <name evidence="4" type="ORF">SAMN04489735_101011</name>
</gene>
<feature type="transmembrane region" description="Helical" evidence="2">
    <location>
        <begin position="135"/>
        <end position="154"/>
    </location>
</feature>
<keyword evidence="2" id="KW-1133">Transmembrane helix</keyword>
<dbReference type="Proteomes" id="UP000198956">
    <property type="component" value="Unassembled WGS sequence"/>
</dbReference>
<dbReference type="InterPro" id="IPR051311">
    <property type="entry name" value="DedA_domain"/>
</dbReference>
<dbReference type="InterPro" id="IPR032816">
    <property type="entry name" value="VTT_dom"/>
</dbReference>
<accession>A0A1G7ZBL5</accession>
<dbReference type="RefSeq" id="WP_057898770.1">
    <property type="nucleotide sequence ID" value="NZ_FNDE01000010.1"/>
</dbReference>
<name>A0A1G7ZBL5_ANETH</name>
<dbReference type="GO" id="GO:0005886">
    <property type="term" value="C:plasma membrane"/>
    <property type="evidence" value="ECO:0007669"/>
    <property type="project" value="TreeGrafter"/>
</dbReference>
<dbReference type="Pfam" id="PF09335">
    <property type="entry name" value="VTT_dom"/>
    <property type="match status" value="1"/>
</dbReference>
<feature type="transmembrane region" description="Helical" evidence="2">
    <location>
        <begin position="49"/>
        <end position="71"/>
    </location>
</feature>
<comment type="similarity">
    <text evidence="1">Belongs to the DedA family.</text>
</comment>
<feature type="domain" description="VTT" evidence="3">
    <location>
        <begin position="29"/>
        <end position="155"/>
    </location>
</feature>
<proteinExistence type="inferred from homology"/>
<evidence type="ECO:0000313" key="4">
    <source>
        <dbReference type="EMBL" id="SDH06141.1"/>
    </source>
</evidence>